<dbReference type="GO" id="GO:0005829">
    <property type="term" value="C:cytosol"/>
    <property type="evidence" value="ECO:0007669"/>
    <property type="project" value="TreeGrafter"/>
</dbReference>
<dbReference type="Gene3D" id="3.30.70.920">
    <property type="match status" value="1"/>
</dbReference>
<evidence type="ECO:0000256" key="2">
    <source>
        <dbReference type="ARBA" id="ARBA00023125"/>
    </source>
</evidence>
<protein>
    <submittedName>
        <fullName evidence="6">Transcriptional regulator, AsnC family</fullName>
    </submittedName>
</protein>
<dbReference type="KEGG" id="dfd:Desfe_0098"/>
<dbReference type="PANTHER" id="PTHR30154:SF34">
    <property type="entry name" value="TRANSCRIPTIONAL REGULATOR AZLB"/>
    <property type="match status" value="1"/>
</dbReference>
<evidence type="ECO:0000256" key="1">
    <source>
        <dbReference type="ARBA" id="ARBA00023015"/>
    </source>
</evidence>
<dbReference type="SUPFAM" id="SSF54909">
    <property type="entry name" value="Dimeric alpha+beta barrel"/>
    <property type="match status" value="1"/>
</dbReference>
<gene>
    <name evidence="6" type="ORF">Desfe_0098</name>
</gene>
<dbReference type="InterPro" id="IPR011008">
    <property type="entry name" value="Dimeric_a/b-barrel"/>
</dbReference>
<organism evidence="6 7">
    <name type="scientific">Desulfurococcus amylolyticus DSM 16532</name>
    <dbReference type="NCBI Taxonomy" id="768672"/>
    <lineage>
        <taxon>Archaea</taxon>
        <taxon>Thermoproteota</taxon>
        <taxon>Thermoprotei</taxon>
        <taxon>Desulfurococcales</taxon>
        <taxon>Desulfurococcaceae</taxon>
        <taxon>Desulfurococcus</taxon>
    </lineage>
</organism>
<dbReference type="InterPro" id="IPR036390">
    <property type="entry name" value="WH_DNA-bd_sf"/>
</dbReference>
<evidence type="ECO:0000259" key="5">
    <source>
        <dbReference type="PROSITE" id="PS50956"/>
    </source>
</evidence>
<dbReference type="EMBL" id="CP003321">
    <property type="protein sequence ID" value="AFL66011.1"/>
    <property type="molecule type" value="Genomic_DNA"/>
</dbReference>
<keyword evidence="2" id="KW-0238">DNA-binding</keyword>
<dbReference type="PRINTS" id="PR00033">
    <property type="entry name" value="HTHASNC"/>
</dbReference>
<keyword evidence="3" id="KW-0804">Transcription</keyword>
<dbReference type="InterPro" id="IPR000485">
    <property type="entry name" value="AsnC-type_HTH_dom"/>
</dbReference>
<dbReference type="AlphaFoldDB" id="I3XPY7"/>
<dbReference type="GeneID" id="13062429"/>
<evidence type="ECO:0000313" key="6">
    <source>
        <dbReference type="EMBL" id="AFL66011.1"/>
    </source>
</evidence>
<dbReference type="InterPro" id="IPR019888">
    <property type="entry name" value="Tscrpt_reg_AsnC-like"/>
</dbReference>
<keyword evidence="1" id="KW-0805">Transcription regulation</keyword>
<name>I3XPY7_DESAM</name>
<dbReference type="InterPro" id="IPR011991">
    <property type="entry name" value="ArsR-like_HTH"/>
</dbReference>
<dbReference type="GO" id="GO:0043565">
    <property type="term" value="F:sequence-specific DNA binding"/>
    <property type="evidence" value="ECO:0007669"/>
    <property type="project" value="InterPro"/>
</dbReference>
<dbReference type="HOGENOM" id="CLU_091233_5_4_2"/>
<sequence>MNSKIIDDIDKRILNILQEDSRQSLKSIAEKLGRPVSTIHERIRRLLEKGVLRKYTVLIDYEKLGYTVKALVLMNVDGKHIIDVERYISQHPNVLTVYDITGEFDVAVIAVFKEIRELDNFIKWVLQNPYVKQTRTSIVFRTIKENMHLPLD</sequence>
<keyword evidence="7" id="KW-1185">Reference proteome</keyword>
<evidence type="ECO:0000313" key="7">
    <source>
        <dbReference type="Proteomes" id="UP000006175"/>
    </source>
</evidence>
<reference evidence="6 7" key="1">
    <citation type="journal article" date="2012" name="J. Bacteriol.">
        <title>Complete Genome Sequence of Desulfurococcus fermentans, a Hyperthermophilic Cellulolytic Crenarchaeon Isolated from a Freshwater Hot Spring in Kamchatka, Russia.</title>
        <authorList>
            <person name="Susanti D."/>
            <person name="Johnson E.F."/>
            <person name="Rodriguez J.R."/>
            <person name="Anderson I."/>
            <person name="Perevalova A.A."/>
            <person name="Kyrpides N."/>
            <person name="Lucas S."/>
            <person name="Han J."/>
            <person name="Lapidus A."/>
            <person name="Cheng J.F."/>
            <person name="Goodwin L."/>
            <person name="Pitluck S."/>
            <person name="Mavrommatis K."/>
            <person name="Peters L."/>
            <person name="Land M.L."/>
            <person name="Hauser L."/>
            <person name="Gopalan V."/>
            <person name="Chan P.P."/>
            <person name="Lowe T.M."/>
            <person name="Atomi H."/>
            <person name="Bonch-Osmolovskaya E.A."/>
            <person name="Woyke T."/>
            <person name="Mukhopadhyay B."/>
        </authorList>
    </citation>
    <scope>NUCLEOTIDE SEQUENCE [LARGE SCALE GENOMIC DNA]</scope>
    <source>
        <strain evidence="6 7">DSM 16532</strain>
    </source>
</reference>
<dbReference type="CDD" id="cd00090">
    <property type="entry name" value="HTH_ARSR"/>
    <property type="match status" value="1"/>
</dbReference>
<proteinExistence type="predicted"/>
<dbReference type="InterPro" id="IPR036388">
    <property type="entry name" value="WH-like_DNA-bd_sf"/>
</dbReference>
<feature type="domain" description="HTH asnC-type" evidence="5">
    <location>
        <begin position="6"/>
        <end position="67"/>
    </location>
</feature>
<dbReference type="GO" id="GO:0043200">
    <property type="term" value="P:response to amino acid"/>
    <property type="evidence" value="ECO:0007669"/>
    <property type="project" value="TreeGrafter"/>
</dbReference>
<evidence type="ECO:0000256" key="4">
    <source>
        <dbReference type="ARBA" id="ARBA00029440"/>
    </source>
</evidence>
<dbReference type="InterPro" id="IPR019887">
    <property type="entry name" value="Tscrpt_reg_AsnC/Lrp_C"/>
</dbReference>
<dbReference type="eggNOG" id="arCOG01580">
    <property type="taxonomic scope" value="Archaea"/>
</dbReference>
<comment type="pathway">
    <text evidence="4">Amino-acid biosynthesis.</text>
</comment>
<dbReference type="Proteomes" id="UP000006175">
    <property type="component" value="Chromosome"/>
</dbReference>
<dbReference type="PROSITE" id="PS50956">
    <property type="entry name" value="HTH_ASNC_2"/>
    <property type="match status" value="1"/>
</dbReference>
<dbReference type="RefSeq" id="WP_014766916.1">
    <property type="nucleotide sequence ID" value="NC_018001.1"/>
</dbReference>
<accession>I3XPY7</accession>
<evidence type="ECO:0000256" key="3">
    <source>
        <dbReference type="ARBA" id="ARBA00023163"/>
    </source>
</evidence>
<dbReference type="SMART" id="SM00344">
    <property type="entry name" value="HTH_ASNC"/>
    <property type="match status" value="1"/>
</dbReference>
<dbReference type="Gene3D" id="1.10.10.10">
    <property type="entry name" value="Winged helix-like DNA-binding domain superfamily/Winged helix DNA-binding domain"/>
    <property type="match status" value="1"/>
</dbReference>
<dbReference type="Pfam" id="PF01037">
    <property type="entry name" value="AsnC_trans_reg"/>
    <property type="match status" value="1"/>
</dbReference>
<dbReference type="PANTHER" id="PTHR30154">
    <property type="entry name" value="LEUCINE-RESPONSIVE REGULATORY PROTEIN"/>
    <property type="match status" value="1"/>
</dbReference>
<dbReference type="Pfam" id="PF13412">
    <property type="entry name" value="HTH_24"/>
    <property type="match status" value="1"/>
</dbReference>
<dbReference type="SUPFAM" id="SSF46785">
    <property type="entry name" value="Winged helix' DNA-binding domain"/>
    <property type="match status" value="1"/>
</dbReference>
<dbReference type="OrthoDB" id="6995at2157"/>